<feature type="transmembrane region" description="Helical" evidence="1">
    <location>
        <begin position="66"/>
        <end position="86"/>
    </location>
</feature>
<reference evidence="2 3" key="1">
    <citation type="submission" date="2024-06" db="EMBL/GenBank/DDBJ databases">
        <authorList>
            <person name="Kaempfer P."/>
            <person name="Viver T."/>
        </authorList>
    </citation>
    <scope>NUCLEOTIDE SEQUENCE [LARGE SCALE GENOMIC DNA]</scope>
    <source>
        <strain evidence="2 3">ST-37</strain>
    </source>
</reference>
<keyword evidence="3" id="KW-1185">Reference proteome</keyword>
<protein>
    <submittedName>
        <fullName evidence="2">Uncharacterized protein</fullName>
    </submittedName>
</protein>
<gene>
    <name evidence="2" type="ORF">ABS765_07120</name>
</gene>
<accession>A0ABW8Y151</accession>
<evidence type="ECO:0000313" key="3">
    <source>
        <dbReference type="Proteomes" id="UP001629058"/>
    </source>
</evidence>
<feature type="transmembrane region" description="Helical" evidence="1">
    <location>
        <begin position="92"/>
        <end position="116"/>
    </location>
</feature>
<keyword evidence="1" id="KW-1133">Transmembrane helix</keyword>
<comment type="caution">
    <text evidence="2">The sequence shown here is derived from an EMBL/GenBank/DDBJ whole genome shotgun (WGS) entry which is preliminary data.</text>
</comment>
<evidence type="ECO:0000256" key="1">
    <source>
        <dbReference type="SAM" id="Phobius"/>
    </source>
</evidence>
<feature type="transmembrane region" description="Helical" evidence="1">
    <location>
        <begin position="12"/>
        <end position="31"/>
    </location>
</feature>
<keyword evidence="1" id="KW-0472">Membrane</keyword>
<sequence length="121" mass="13924">MKLNILKGELIFQTLLSLGSFIYLLINYNASNQASDFFIALFFIGVSNLLGFLVRISTVSSKFHRYYFFGVILFFITLYLATSVTINSNVEFVMYFMGIGGILFNIYYLLYGFCIIKNYSD</sequence>
<name>A0ABW8Y151_9FLAO</name>
<dbReference type="EMBL" id="JBELPY010000003">
    <property type="protein sequence ID" value="MFL9833799.1"/>
    <property type="molecule type" value="Genomic_DNA"/>
</dbReference>
<proteinExistence type="predicted"/>
<evidence type="ECO:0000313" key="2">
    <source>
        <dbReference type="EMBL" id="MFL9833799.1"/>
    </source>
</evidence>
<dbReference type="Proteomes" id="UP001629058">
    <property type="component" value="Unassembled WGS sequence"/>
</dbReference>
<dbReference type="RefSeq" id="WP_408089001.1">
    <property type="nucleotide sequence ID" value="NZ_JBELPY010000003.1"/>
</dbReference>
<organism evidence="2 3">
    <name type="scientific">Chryseobacterium terrae</name>
    <dbReference type="NCBI Taxonomy" id="3163299"/>
    <lineage>
        <taxon>Bacteria</taxon>
        <taxon>Pseudomonadati</taxon>
        <taxon>Bacteroidota</taxon>
        <taxon>Flavobacteriia</taxon>
        <taxon>Flavobacteriales</taxon>
        <taxon>Weeksellaceae</taxon>
        <taxon>Chryseobacterium group</taxon>
        <taxon>Chryseobacterium</taxon>
    </lineage>
</organism>
<feature type="transmembrane region" description="Helical" evidence="1">
    <location>
        <begin position="37"/>
        <end position="54"/>
    </location>
</feature>
<keyword evidence="1" id="KW-0812">Transmembrane</keyword>